<dbReference type="NCBIfam" id="TIGR03696">
    <property type="entry name" value="Rhs_assc_core"/>
    <property type="match status" value="1"/>
</dbReference>
<dbReference type="Gene3D" id="2.180.10.10">
    <property type="entry name" value="RHS repeat-associated core"/>
    <property type="match status" value="5"/>
</dbReference>
<dbReference type="PANTHER" id="PTHR32305:SF15">
    <property type="entry name" value="PROTEIN RHSA-RELATED"/>
    <property type="match status" value="1"/>
</dbReference>
<organism evidence="5 6">
    <name type="scientific">Frankia nepalensis</name>
    <dbReference type="NCBI Taxonomy" id="1836974"/>
    <lineage>
        <taxon>Bacteria</taxon>
        <taxon>Bacillati</taxon>
        <taxon>Actinomycetota</taxon>
        <taxon>Actinomycetes</taxon>
        <taxon>Frankiales</taxon>
        <taxon>Frankiaceae</taxon>
        <taxon>Frankia</taxon>
    </lineage>
</organism>
<reference evidence="5" key="1">
    <citation type="submission" date="2020-12" db="EMBL/GenBank/DDBJ databases">
        <title>Genomic characterization of non-nitrogen-fixing Frankia strains.</title>
        <authorList>
            <person name="Carlos-Shanley C."/>
            <person name="Guerra T."/>
            <person name="Hahn D."/>
        </authorList>
    </citation>
    <scope>NUCLEOTIDE SEQUENCE</scope>
    <source>
        <strain evidence="5">CN6</strain>
    </source>
</reference>
<keyword evidence="1" id="KW-0677">Repeat</keyword>
<dbReference type="GO" id="GO:0005975">
    <property type="term" value="P:carbohydrate metabolic process"/>
    <property type="evidence" value="ECO:0007669"/>
    <property type="project" value="UniProtKB-ARBA"/>
</dbReference>
<feature type="region of interest" description="Disordered" evidence="2">
    <location>
        <begin position="2877"/>
        <end position="2900"/>
    </location>
</feature>
<evidence type="ECO:0000256" key="2">
    <source>
        <dbReference type="SAM" id="MobiDB-lite"/>
    </source>
</evidence>
<feature type="domain" description="DUF6531" evidence="3">
    <location>
        <begin position="822"/>
        <end position="895"/>
    </location>
</feature>
<dbReference type="Pfam" id="PF20148">
    <property type="entry name" value="DUF6531"/>
    <property type="match status" value="1"/>
</dbReference>
<evidence type="ECO:0000313" key="5">
    <source>
        <dbReference type="EMBL" id="MBL7632607.1"/>
    </source>
</evidence>
<feature type="domain" description="Teneurin-like YD-shell" evidence="4">
    <location>
        <begin position="2490"/>
        <end position="2784"/>
    </location>
</feature>
<dbReference type="RefSeq" id="WP_203031864.1">
    <property type="nucleotide sequence ID" value="NZ_JAEACQ010000343.1"/>
</dbReference>
<dbReference type="Proteomes" id="UP000604475">
    <property type="component" value="Unassembled WGS sequence"/>
</dbReference>
<sequence>MIGWPVPARRLSSFGRKVWRRRSRARRVALALVTVLLLSGVVVLVVDRVTNPGLVPISEQNPFRDVKLPESSDGSAEGRDHVVPTELTSRDVAPDLAEVAARVGTVEGAVPASPEVEPREVVYPTGPDAPAGEVILPEVPAGAEAPADEDLAAGAKDPEVPQSGRVEVEAARTDTATVFRNPDGTYTTELSTEPVRFKDDQGRWVEVDTGLEEQGGGFEARSVASPVEIAGAADAPELARIELGEGLSAGFALEGAAAAEGAADGESVTFTDVHEQADLELSATASGLKEVIVLRSSDAPTSWTFPLALAGLTASLDERGQVVLADGSGAAVAVIPRGWMEDSSPGRATSEGVTYSLVEADSTGQVALRVDLDAAWLGAPERVFPVRVDPTVTQVGAGTDDTYVSSATPGTAHGSDGSLRVGLQAAGDENRGYLHFPNNSALANANILSATVSLFNTASHHACTAHPVSLYQVTGSWNGTTLTWPGASISGEVAQSTFSHQSGNGGCPAGWETFSDSRLTELVEDWNDGTTANHGLSVRASAVDANHYKEFESQNCACTAPGTAGDHRPKMSITWSPYDAVYSWPTGSPVWDQALTATQSGKIKVRVTNRGKFTWPANGAYKLSYHVYDATGTTEIVAQGYKTNLPVAVGRGQSVDVTAIVSPPPAGSYIVKFDMQDTGSGGAFFSTHSVPMLPVALVAPPAAGVQVTGSTPLDAERVDTLRPVLSLSGNQPSLTYEFQLCSNPDAASGFCVSSGGFIASSSWRVPAGGMSWGWPYYWRGRVKAGGTTSAWTQPMTIIAQVPSPATSGHFGGDPYAPSVGSVTPLIGNYASSTTDISVAGVGPGLELTRTYNSRDPNVGLFGAGWSSQWDTNVRVDDSGEGNLVVRYPDGRDSRFGRNWDGTFTPQDGYFSLMQAPSPKVASFTGANSASSLGVADTGESWQVLSGTWGVNGNNAYLVSGSAGVAVMPAPSDGMVRFTAPVAQNHLGVAFRVQDAGNLWTLTTEPGSNALILAKRVGGVVTTVATYAGACCAAADVYAVRMAGSVLTVYRNDRVVGSVTDSQFSTATRAGLYALNTGAGRVGSVTIVDDQHRDSFTRANSATTLGMTDNGEQWQVQPLPGLGNGTWGISGNAAYLAAASGNRNMATVSAAADGAFSFKMPVAQAGLGLAFRFADVNNYWRVVAQPSSGTWQLVKRDDGVETVVATSSGGLCCTAADTLTVVTNGPAISVLRNGAQILSTNDPAVFYGSRAGPFAEAAGAGRIDDFTATAAATLTDKTGIAHTFRSDGRLVKITDVTGRQLELNYNSNAQLTSVVNLTTLRTLSLTWTGAHVTSVSTQNVAAHAGSLTWTYAYSGDNLASVTAPGSTSPTTYGYAFNGKIGTITLPEGNVDTVIGYNLDGTVQWREDGEGNRTEYEVLATNPNTIIRVTDPRDHETEHEYHDGQLISQRDNIGNRQFVYNDRGFLRQVIDENGNIVQTETDTRGNVLARSQARSYWNGTLFVNTEYYGYYVGAPGDPRNDLVTIYRDGRSASSSDNTFATFYNYNAFGDLVSRITPATTGFPFGRAESWAFSTGSEAAVAGGGTIPRELLLSHTDLGGKTTTYGYDAKGDLRRDQDPAGLVHEYTYDELGRQLTSKEISDTFPAGLTTSYAYTKLGQVAQVTSPGAANLITSVVHTPVTTNTYDANGNLTQVTVSDATGGDTARTTTYAYDDADRQTHRTVGAGSFPWATYATTYDPNGNVATTTDPAGTVTSYTYTAHDQVATTTLEDFVDDPVAGSSPRDVVLESRAYDPAGRVASVTDAEGRTVSYQYWLDDLPFRETLEGYRPPDLVNGVLSGPAARDIISAEYAYDGAGNEITTIAGGGLSKVSTEYDADGKTIATIVDPQGVARRTDVTYDAGDNVTAAQLSAAGTATTERIEYGYDNASRPTSTTVFGNGVERFTSAVTYDQRGEVTSSVDPRGYVPGGAPNSAYVTDQVTDAHGNTVQEIHPPVQVEENGAAAVTDRPSEEIGYNTFGEPTHVRDARNKVKVIGYNHLGQVTQVTHPSYTPPGGGSAIVPTEAWSYDDNGNTVSHTDTRGKTTTTVYDKRDRPVAVTDPQVSGAPAAGVTRMVYDDVDNLVTEVDQVGAWTFYAYDDLDRVWATTVTEQWLTQTFTTYTVYNDAGDVIRELLPANVATGASTISDYNGAGDVTATHDELGKTTTYTYDLAGRVISVTDPLGRETRYTYDRAGRETAVAEYSPTDVLLRSTSTGYDAAGNVTSTTDPNGHTATSTLDALSQLRTITVPVNGSTTITTSVGYDLAGNVTRITDGRGNATITKYNSLGLVESVVEPSTPAFPAAADRTWTTTYDAGGLPVTVVAPGGVTRTATYDALGRLTAENGTGVGVPTASRTLSYDLAGQLTAVNHPGGTQSFTYNDRGLLTGASGAGGTSSFTYDSTGRMTGRTDPGSTTSFTYTPRSELATITGTVTGGTRTLAYDDAGQLTSVTYPGATRTFAYDNLGRTIADTLTAGATALRGQSYTYDNNDNRLSTTTGPLGVAGAGTQTYTYDWANRLTSWTDPASVVTTYGWDAAGNRTSQNAVVSTYDARNRLTSDGTSTYTYTARGTLNTRTEGATVTTTSFDAFDRLLGDNTGGTLQTYTYDGLDRLATRNGAPFVYAGLEKEPATDFSSSFSRDPDGDLVAIGSPAGNWATLTDTHGDLVAAFTTAGVLTDSRSYTPFGEPVAAGNPNLHVGYQGSWTDPATDKVNAQARWYTPGTGTFISRDTANLPITGTAASNRYTYAAGNPLTYNDPTGFANKSTANTKTKSAVKTKSAYTPIKSASKPVKSSGPVQDAAFWAGVRAYLAFQEAFWAGVRAYLAFQAAAKAKQKAPVKQAVKQKAPVKQAVKQKAPVKQAVKQKAPV</sequence>
<dbReference type="PANTHER" id="PTHR32305">
    <property type="match status" value="1"/>
</dbReference>
<dbReference type="InterPro" id="IPR031325">
    <property type="entry name" value="RHS_repeat"/>
</dbReference>
<dbReference type="InterPro" id="IPR022385">
    <property type="entry name" value="Rhs_assc_core"/>
</dbReference>
<dbReference type="InterPro" id="IPR006530">
    <property type="entry name" value="YD"/>
</dbReference>
<comment type="caution">
    <text evidence="5">The sequence shown here is derived from an EMBL/GenBank/DDBJ whole genome shotgun (WGS) entry which is preliminary data.</text>
</comment>
<evidence type="ECO:0000259" key="4">
    <source>
        <dbReference type="Pfam" id="PF25023"/>
    </source>
</evidence>
<proteinExistence type="predicted"/>
<dbReference type="NCBIfam" id="NF033679">
    <property type="entry name" value="DNRLRE_dom"/>
    <property type="match status" value="1"/>
</dbReference>
<evidence type="ECO:0000259" key="3">
    <source>
        <dbReference type="Pfam" id="PF20148"/>
    </source>
</evidence>
<dbReference type="InterPro" id="IPR050708">
    <property type="entry name" value="T6SS_VgrG/RHS"/>
</dbReference>
<dbReference type="EMBL" id="JAEACQ010000343">
    <property type="protein sequence ID" value="MBL7632607.1"/>
    <property type="molecule type" value="Genomic_DNA"/>
</dbReference>
<feature type="region of interest" description="Disordered" evidence="2">
    <location>
        <begin position="64"/>
        <end position="90"/>
    </location>
</feature>
<dbReference type="InterPro" id="IPR013783">
    <property type="entry name" value="Ig-like_fold"/>
</dbReference>
<evidence type="ECO:0000256" key="1">
    <source>
        <dbReference type="ARBA" id="ARBA00022737"/>
    </source>
</evidence>
<feature type="non-terminal residue" evidence="5">
    <location>
        <position position="2900"/>
    </location>
</feature>
<dbReference type="InterPro" id="IPR056823">
    <property type="entry name" value="TEN-like_YD-shell"/>
</dbReference>
<dbReference type="Pfam" id="PF05593">
    <property type="entry name" value="RHS_repeat"/>
    <property type="match status" value="6"/>
</dbReference>
<dbReference type="Gene3D" id="2.60.40.10">
    <property type="entry name" value="Immunoglobulins"/>
    <property type="match status" value="1"/>
</dbReference>
<dbReference type="InterPro" id="IPR045351">
    <property type="entry name" value="DUF6531"/>
</dbReference>
<dbReference type="Pfam" id="PF25023">
    <property type="entry name" value="TEN_YD-shell"/>
    <property type="match status" value="1"/>
</dbReference>
<accession>A0A937RLL9</accession>
<name>A0A937RLL9_9ACTN</name>
<gene>
    <name evidence="5" type="ORF">I7412_36740</name>
</gene>
<dbReference type="Gene3D" id="2.60.120.560">
    <property type="entry name" value="Exo-inulinase, domain 1"/>
    <property type="match status" value="2"/>
</dbReference>
<dbReference type="NCBIfam" id="TIGR01643">
    <property type="entry name" value="YD_repeat_2x"/>
    <property type="match status" value="11"/>
</dbReference>
<keyword evidence="6" id="KW-1185">Reference proteome</keyword>
<evidence type="ECO:0000313" key="6">
    <source>
        <dbReference type="Proteomes" id="UP000604475"/>
    </source>
</evidence>
<protein>
    <submittedName>
        <fullName evidence="5">RHS repeat protein</fullName>
    </submittedName>
</protein>